<keyword evidence="2" id="KW-1133">Transmembrane helix</keyword>
<dbReference type="RefSeq" id="WP_011274140.1">
    <property type="nucleotide sequence ID" value="NC_007164.1"/>
</dbReference>
<feature type="compositionally biased region" description="Basic and acidic residues" evidence="1">
    <location>
        <begin position="47"/>
        <end position="57"/>
    </location>
</feature>
<feature type="chain" id="PRO_5004239334" evidence="3">
    <location>
        <begin position="27"/>
        <end position="113"/>
    </location>
</feature>
<keyword evidence="3" id="KW-0732">Signal</keyword>
<dbReference type="PATRIC" id="fig|306537.10.peg.1827"/>
<feature type="signal peptide" evidence="3">
    <location>
        <begin position="1"/>
        <end position="26"/>
    </location>
</feature>
<protein>
    <submittedName>
        <fullName evidence="4">Putative membrane protein</fullName>
    </submittedName>
</protein>
<feature type="region of interest" description="Disordered" evidence="1">
    <location>
        <begin position="25"/>
        <end position="57"/>
    </location>
</feature>
<evidence type="ECO:0000256" key="2">
    <source>
        <dbReference type="SAM" id="Phobius"/>
    </source>
</evidence>
<evidence type="ECO:0000313" key="5">
    <source>
        <dbReference type="Proteomes" id="UP000000545"/>
    </source>
</evidence>
<proteinExistence type="predicted"/>
<evidence type="ECO:0000313" key="4">
    <source>
        <dbReference type="EMBL" id="CAI37979.1"/>
    </source>
</evidence>
<keyword evidence="2" id="KW-0812">Transmembrane</keyword>
<dbReference type="Proteomes" id="UP000000545">
    <property type="component" value="Chromosome"/>
</dbReference>
<evidence type="ECO:0000256" key="1">
    <source>
        <dbReference type="SAM" id="MobiDB-lite"/>
    </source>
</evidence>
<dbReference type="EMBL" id="CR931997">
    <property type="protein sequence ID" value="CAI37979.1"/>
    <property type="molecule type" value="Genomic_DNA"/>
</dbReference>
<feature type="compositionally biased region" description="Polar residues" evidence="1">
    <location>
        <begin position="36"/>
        <end position="45"/>
    </location>
</feature>
<dbReference type="KEGG" id="cjk:jk1802"/>
<sequence>MKLKKSLLALTTAATVAVAGSTAAVAEENPTADGSKGTSITTSLGKQDGDTKTKEEKKQELAGSANKFFDWDENTSGLKKLTTVVTLITTVAALVGGIVSLFNNFQKLGKLAK</sequence>
<dbReference type="AlphaFoldDB" id="Q4JT78"/>
<dbReference type="HOGENOM" id="CLU_2129265_0_0_11"/>
<reference evidence="4 5" key="1">
    <citation type="journal article" date="2005" name="J. Bacteriol.">
        <title>Complete genome sequence and analysis of the multiresistant nosocomial pathogen Corynebacterium jeikeium K411, a lipid-requiring bacterium of the human skin flora.</title>
        <authorList>
            <person name="Tauch A."/>
            <person name="Kaiser O."/>
            <person name="Hain T."/>
            <person name="Goesmann A."/>
            <person name="Weisshaar B."/>
            <person name="Albersmeier A."/>
            <person name="Bekel T."/>
            <person name="Bischoff N."/>
            <person name="Brune I."/>
            <person name="Chakraborty T."/>
            <person name="Kalinowski J."/>
            <person name="Meyer F."/>
            <person name="Rupp O."/>
            <person name="Schneiker S."/>
            <person name="Viehoever P."/>
            <person name="Puehler A."/>
        </authorList>
    </citation>
    <scope>NUCLEOTIDE SEQUENCE [LARGE SCALE GENOMIC DNA]</scope>
    <source>
        <strain evidence="4 5">K411</strain>
    </source>
</reference>
<feature type="transmembrane region" description="Helical" evidence="2">
    <location>
        <begin position="81"/>
        <end position="103"/>
    </location>
</feature>
<keyword evidence="2" id="KW-0472">Membrane</keyword>
<gene>
    <name evidence="4" type="ordered locus">jk1802</name>
</gene>
<accession>Q4JT78</accession>
<organism evidence="4 5">
    <name type="scientific">Corynebacterium jeikeium (strain K411)</name>
    <dbReference type="NCBI Taxonomy" id="306537"/>
    <lineage>
        <taxon>Bacteria</taxon>
        <taxon>Bacillati</taxon>
        <taxon>Actinomycetota</taxon>
        <taxon>Actinomycetes</taxon>
        <taxon>Mycobacteriales</taxon>
        <taxon>Corynebacteriaceae</taxon>
        <taxon>Corynebacterium</taxon>
    </lineage>
</organism>
<name>Q4JT78_CORJK</name>
<keyword evidence="5" id="KW-1185">Reference proteome</keyword>
<evidence type="ECO:0000256" key="3">
    <source>
        <dbReference type="SAM" id="SignalP"/>
    </source>
</evidence>